<dbReference type="KEGG" id="hcv:FTV88_1840"/>
<dbReference type="PANTHER" id="PTHR30570">
    <property type="entry name" value="PERIPLASMIC PHOSPHATE BINDING COMPONENT OF PHOSPHATE ABC TRANSPORTER"/>
    <property type="match status" value="1"/>
</dbReference>
<dbReference type="Pfam" id="PF12849">
    <property type="entry name" value="PBP_like_2"/>
    <property type="match status" value="1"/>
</dbReference>
<keyword evidence="6" id="KW-0732">Signal</keyword>
<keyword evidence="11" id="KW-1185">Reference proteome</keyword>
<comment type="function">
    <text evidence="1">Part of the ABC transporter complex PstSACB involved in phosphate import.</text>
</comment>
<comment type="similarity">
    <text evidence="3">Belongs to the PstS family.</text>
</comment>
<organism evidence="10 11">
    <name type="scientific">Heliorestis convoluta</name>
    <dbReference type="NCBI Taxonomy" id="356322"/>
    <lineage>
        <taxon>Bacteria</taxon>
        <taxon>Bacillati</taxon>
        <taxon>Bacillota</taxon>
        <taxon>Clostridia</taxon>
        <taxon>Eubacteriales</taxon>
        <taxon>Heliobacteriaceae</taxon>
        <taxon>Heliorestis</taxon>
    </lineage>
</organism>
<gene>
    <name evidence="10" type="ORF">FTV88_1840</name>
</gene>
<dbReference type="Gene3D" id="3.40.190.10">
    <property type="entry name" value="Periplasmic binding protein-like II"/>
    <property type="match status" value="1"/>
</dbReference>
<feature type="domain" description="PBP" evidence="9">
    <location>
        <begin position="8"/>
        <end position="63"/>
    </location>
</feature>
<keyword evidence="8" id="KW-0449">Lipoprotein</keyword>
<evidence type="ECO:0000256" key="2">
    <source>
        <dbReference type="ARBA" id="ARBA00004193"/>
    </source>
</evidence>
<keyword evidence="5" id="KW-0592">Phosphate transport</keyword>
<dbReference type="GO" id="GO:0005886">
    <property type="term" value="C:plasma membrane"/>
    <property type="evidence" value="ECO:0007669"/>
    <property type="project" value="UniProtKB-SubCell"/>
</dbReference>
<evidence type="ECO:0000256" key="7">
    <source>
        <dbReference type="ARBA" id="ARBA00023139"/>
    </source>
</evidence>
<evidence type="ECO:0000256" key="6">
    <source>
        <dbReference type="ARBA" id="ARBA00022729"/>
    </source>
</evidence>
<dbReference type="GO" id="GO:0006817">
    <property type="term" value="P:phosphate ion transport"/>
    <property type="evidence" value="ECO:0007669"/>
    <property type="project" value="UniProtKB-KW"/>
</dbReference>
<protein>
    <submittedName>
        <fullName evidence="10">Phosphate ABC transporter substrate-binding protein</fullName>
    </submittedName>
</protein>
<evidence type="ECO:0000256" key="4">
    <source>
        <dbReference type="ARBA" id="ARBA00011529"/>
    </source>
</evidence>
<dbReference type="SUPFAM" id="SSF53850">
    <property type="entry name" value="Periplasmic binding protein-like II"/>
    <property type="match status" value="1"/>
</dbReference>
<dbReference type="Proteomes" id="UP000366051">
    <property type="component" value="Chromosome"/>
</dbReference>
<evidence type="ECO:0000313" key="10">
    <source>
        <dbReference type="EMBL" id="QGG47938.1"/>
    </source>
</evidence>
<dbReference type="AlphaFoldDB" id="A0A5Q2MYW4"/>
<dbReference type="InterPro" id="IPR050811">
    <property type="entry name" value="Phosphate_ABC_transporter"/>
</dbReference>
<dbReference type="RefSeq" id="WP_162007960.1">
    <property type="nucleotide sequence ID" value="NZ_CP045875.1"/>
</dbReference>
<dbReference type="InterPro" id="IPR024370">
    <property type="entry name" value="PBP_domain"/>
</dbReference>
<evidence type="ECO:0000313" key="11">
    <source>
        <dbReference type="Proteomes" id="UP000366051"/>
    </source>
</evidence>
<dbReference type="EMBL" id="CP045875">
    <property type="protein sequence ID" value="QGG47938.1"/>
    <property type="molecule type" value="Genomic_DNA"/>
</dbReference>
<keyword evidence="7" id="KW-0564">Palmitate</keyword>
<accession>A0A5Q2MYW4</accession>
<evidence type="ECO:0000256" key="3">
    <source>
        <dbReference type="ARBA" id="ARBA00008725"/>
    </source>
</evidence>
<reference evidence="11" key="1">
    <citation type="submission" date="2019-11" db="EMBL/GenBank/DDBJ databases">
        <title>Genome sequence of Heliorestis convoluta strain HH, an alkaliphilic and minimalistic phototrophic bacterium from a soda lake in Egypt.</title>
        <authorList>
            <person name="Dewey E.D."/>
            <person name="Stokes L.M."/>
            <person name="Burchell B.M."/>
            <person name="Shaffer K.N."/>
            <person name="Huntington A.M."/>
            <person name="Baker J.M."/>
            <person name="Nadendla S."/>
            <person name="Giglio M.G."/>
            <person name="Touchman J.W."/>
            <person name="Blankenship R.E."/>
            <person name="Madigan M.T."/>
            <person name="Sattley W.M."/>
        </authorList>
    </citation>
    <scope>NUCLEOTIDE SEQUENCE [LARGE SCALE GENOMIC DNA]</scope>
    <source>
        <strain evidence="11">HH</strain>
    </source>
</reference>
<comment type="subcellular location">
    <subcellularLocation>
        <location evidence="2">Cell membrane</location>
        <topology evidence="2">Lipid-anchor</topology>
    </subcellularLocation>
</comment>
<sequence length="77" mass="8638">MGYLTDTVNAISVKKNDETDAIYPTEEVIKNGSYPISRPLHFYTAGMAEGLAKDFIDYVLSEEGQQIVDEMEFVSIK</sequence>
<comment type="subunit">
    <text evidence="4">The complex is composed of two ATP-binding proteins (PstB), two transmembrane proteins (PstC and PstA) and a solute-binding protein (PstS).</text>
</comment>
<keyword evidence="5" id="KW-0813">Transport</keyword>
<evidence type="ECO:0000259" key="9">
    <source>
        <dbReference type="Pfam" id="PF12849"/>
    </source>
</evidence>
<evidence type="ECO:0000256" key="8">
    <source>
        <dbReference type="ARBA" id="ARBA00023288"/>
    </source>
</evidence>
<name>A0A5Q2MYW4_9FIRM</name>
<evidence type="ECO:0000256" key="5">
    <source>
        <dbReference type="ARBA" id="ARBA00022592"/>
    </source>
</evidence>
<dbReference type="PANTHER" id="PTHR30570:SF1">
    <property type="entry name" value="PHOSPHATE-BINDING PROTEIN PSTS"/>
    <property type="match status" value="1"/>
</dbReference>
<evidence type="ECO:0000256" key="1">
    <source>
        <dbReference type="ARBA" id="ARBA00002841"/>
    </source>
</evidence>
<proteinExistence type="inferred from homology"/>